<dbReference type="OrthoDB" id="60033at2759"/>
<dbReference type="Gene3D" id="3.40.50.2300">
    <property type="match status" value="1"/>
</dbReference>
<dbReference type="FunCoup" id="A0A1Q3BTS5">
    <property type="interactions" value="73"/>
</dbReference>
<dbReference type="SMART" id="SM00448">
    <property type="entry name" value="REC"/>
    <property type="match status" value="1"/>
</dbReference>
<dbReference type="FunFam" id="3.40.50.2300:FF:000214">
    <property type="entry name" value="Two-component response regulator-like PRR37"/>
    <property type="match status" value="1"/>
</dbReference>
<dbReference type="InterPro" id="IPR011006">
    <property type="entry name" value="CheY-like_superfamily"/>
</dbReference>
<evidence type="ECO:0000256" key="6">
    <source>
        <dbReference type="ARBA" id="ARBA00023163"/>
    </source>
</evidence>
<feature type="region of interest" description="Disordered" evidence="10">
    <location>
        <begin position="746"/>
        <end position="790"/>
    </location>
</feature>
<comment type="caution">
    <text evidence="8">Lacks conserved residue(s) required for the propagation of feature annotation.</text>
</comment>
<dbReference type="STRING" id="3775.A0A1Q3BTS5"/>
<dbReference type="PANTHER" id="PTHR43874">
    <property type="entry name" value="TWO-COMPONENT RESPONSE REGULATOR"/>
    <property type="match status" value="1"/>
</dbReference>
<dbReference type="PROSITE" id="PS51017">
    <property type="entry name" value="CCT"/>
    <property type="match status" value="1"/>
</dbReference>
<accession>A0A1Q3BTS5</accession>
<feature type="domain" description="Response regulatory" evidence="11">
    <location>
        <begin position="92"/>
        <end position="210"/>
    </location>
</feature>
<evidence type="ECO:0000313" key="14">
    <source>
        <dbReference type="Proteomes" id="UP000187406"/>
    </source>
</evidence>
<keyword evidence="4" id="KW-0805">Transcription regulation</keyword>
<keyword evidence="3" id="KW-0902">Two-component regulatory system</keyword>
<dbReference type="PANTHER" id="PTHR43874:SF125">
    <property type="entry name" value="TWO-COMPONENT RESPONSE REGULATOR-LIKE APRR7"/>
    <property type="match status" value="1"/>
</dbReference>
<reference evidence="14" key="1">
    <citation type="submission" date="2016-04" db="EMBL/GenBank/DDBJ databases">
        <title>Cephalotus genome sequencing.</title>
        <authorList>
            <person name="Fukushima K."/>
            <person name="Hasebe M."/>
            <person name="Fang X."/>
        </authorList>
    </citation>
    <scope>NUCLEOTIDE SEQUENCE [LARGE SCALE GENOMIC DNA]</scope>
    <source>
        <strain evidence="14">cv. St1</strain>
    </source>
</reference>
<evidence type="ECO:0000256" key="9">
    <source>
        <dbReference type="PROSITE-ProRule" id="PRU00357"/>
    </source>
</evidence>
<dbReference type="PROSITE" id="PS50110">
    <property type="entry name" value="RESPONSE_REGULATORY"/>
    <property type="match status" value="1"/>
</dbReference>
<keyword evidence="5" id="KW-0090">Biological rhythms</keyword>
<dbReference type="InParanoid" id="A0A1Q3BTS5"/>
<comment type="similarity">
    <text evidence="2">Belongs to the ARR-like family.</text>
</comment>
<dbReference type="GO" id="GO:0005634">
    <property type="term" value="C:nucleus"/>
    <property type="evidence" value="ECO:0007669"/>
    <property type="project" value="UniProtKB-SubCell"/>
</dbReference>
<evidence type="ECO:0000256" key="2">
    <source>
        <dbReference type="ARBA" id="ARBA00010330"/>
    </source>
</evidence>
<dbReference type="Pfam" id="PF06203">
    <property type="entry name" value="CCT"/>
    <property type="match status" value="1"/>
</dbReference>
<evidence type="ECO:0000256" key="3">
    <source>
        <dbReference type="ARBA" id="ARBA00023012"/>
    </source>
</evidence>
<dbReference type="GO" id="GO:0045892">
    <property type="term" value="P:negative regulation of DNA-templated transcription"/>
    <property type="evidence" value="ECO:0007669"/>
    <property type="project" value="UniProtKB-ARBA"/>
</dbReference>
<dbReference type="EMBL" id="BDDD01000910">
    <property type="protein sequence ID" value="GAV71381.1"/>
    <property type="molecule type" value="Genomic_DNA"/>
</dbReference>
<dbReference type="SUPFAM" id="SSF52172">
    <property type="entry name" value="CheY-like"/>
    <property type="match status" value="1"/>
</dbReference>
<dbReference type="Proteomes" id="UP000187406">
    <property type="component" value="Unassembled WGS sequence"/>
</dbReference>
<dbReference type="InterPro" id="IPR010402">
    <property type="entry name" value="CCT_domain"/>
</dbReference>
<dbReference type="CDD" id="cd17582">
    <property type="entry name" value="psREC_PRR"/>
    <property type="match status" value="1"/>
</dbReference>
<dbReference type="InterPro" id="IPR001789">
    <property type="entry name" value="Sig_transdc_resp-reg_receiver"/>
</dbReference>
<evidence type="ECO:0000259" key="11">
    <source>
        <dbReference type="PROSITE" id="PS50110"/>
    </source>
</evidence>
<keyword evidence="14" id="KW-1185">Reference proteome</keyword>
<dbReference type="InterPro" id="IPR045279">
    <property type="entry name" value="ARR-like"/>
</dbReference>
<evidence type="ECO:0000256" key="7">
    <source>
        <dbReference type="ARBA" id="ARBA00023242"/>
    </source>
</evidence>
<comment type="subcellular location">
    <subcellularLocation>
        <location evidence="1 9">Nucleus</location>
    </subcellularLocation>
</comment>
<dbReference type="GO" id="GO:0007623">
    <property type="term" value="P:circadian rhythm"/>
    <property type="evidence" value="ECO:0007669"/>
    <property type="project" value="UniProtKB-ARBA"/>
</dbReference>
<dbReference type="GO" id="GO:0000160">
    <property type="term" value="P:phosphorelay signal transduction system"/>
    <property type="evidence" value="ECO:0007669"/>
    <property type="project" value="UniProtKB-KW"/>
</dbReference>
<keyword evidence="6" id="KW-0804">Transcription</keyword>
<name>A0A1Q3BTS5_CEPFO</name>
<feature type="compositionally biased region" description="Acidic residues" evidence="10">
    <location>
        <begin position="780"/>
        <end position="790"/>
    </location>
</feature>
<evidence type="ECO:0000256" key="5">
    <source>
        <dbReference type="ARBA" id="ARBA00023108"/>
    </source>
</evidence>
<dbReference type="Pfam" id="PF00072">
    <property type="entry name" value="Response_reg"/>
    <property type="match status" value="1"/>
</dbReference>
<evidence type="ECO:0000256" key="10">
    <source>
        <dbReference type="SAM" id="MobiDB-lite"/>
    </source>
</evidence>
<evidence type="ECO:0000313" key="13">
    <source>
        <dbReference type="EMBL" id="GAV71381.1"/>
    </source>
</evidence>
<protein>
    <submittedName>
        <fullName evidence="13">Response_reg domain-containing protein/CCT domain-containing protein</fullName>
    </submittedName>
</protein>
<feature type="compositionally biased region" description="Basic residues" evidence="10">
    <location>
        <begin position="596"/>
        <end position="614"/>
    </location>
</feature>
<evidence type="ECO:0000256" key="4">
    <source>
        <dbReference type="ARBA" id="ARBA00023015"/>
    </source>
</evidence>
<feature type="region of interest" description="Disordered" evidence="10">
    <location>
        <begin position="216"/>
        <end position="289"/>
    </location>
</feature>
<sequence>MGRVPMNDDGVTNQNNHMCYEQREVGNGLVGEGQALGLSEEDESRIDDVAIGVNNSTRGAIQVHDGLQILQQLPAQGPVVQWDRFLPIRSLKVLLVENDDSTRHIVSALLQNCSYEVTAVANGLQAWKLLEDLTSHIDLILSEVAMPILSGISLLCKIMSHKTLKNIPVIMMSSHDSMNIVFKCLSKGAVDFLAKPIRKNELKNLWQHVWRRCHSSSSSGIESGTHTKNSEKSKSTDESENNTSSSDEHYNGSKGLSNQDGSDNGSGTQSSWTKRATEHDSHQPKPHLHQFTDAADSTCAQVISKTQTFSSNWIHANEMKEGQEQDEQQDNNLMGKDLELGVPRNPDLQSEYQCQKLSSHLTGKRPDVDYKPFDRGQLEQKNANIGKHDQATNIPSAIADSANTQPGSEYIDAANGPSNISQVNDNVCCDSGQMAPLKLTVKGLRGVGDNRNVANDDHNVLRHSDLSAFSKYNTVSSAIQALKGNLVSCSPFDNSSDSMKTEMMQNFPSSNGTPLNQQSNGSSNYNDMASAAKYVIPKPEAFIEKSESVSAFKPFHSAFQPVQNSSTFSSQRVLAEKADEVGTGQARLKGSQQVRVQHHHHHHHHYHHHVHKMQQHQQLTDRDDLSPKDMAVIALPSGSSNVFDGLTEGTEGNVGNYSVNGSASGSNHGSNVQNGSSVALNAELTNMESDNGAAGNSGAGGITGRTSGSGADDGRTAQREAALLKFRQKRKERCFEKKVRYQSRKKLAEQRPRVKGQFVRQGQIISDSKAGNEIPSSDLVSDDNSWDSLR</sequence>
<evidence type="ECO:0000259" key="12">
    <source>
        <dbReference type="PROSITE" id="PS51017"/>
    </source>
</evidence>
<feature type="compositionally biased region" description="Polar residues" evidence="10">
    <location>
        <begin position="254"/>
        <end position="274"/>
    </location>
</feature>
<feature type="region of interest" description="Disordered" evidence="10">
    <location>
        <begin position="593"/>
        <end position="622"/>
    </location>
</feature>
<organism evidence="13 14">
    <name type="scientific">Cephalotus follicularis</name>
    <name type="common">Albany pitcher plant</name>
    <dbReference type="NCBI Taxonomy" id="3775"/>
    <lineage>
        <taxon>Eukaryota</taxon>
        <taxon>Viridiplantae</taxon>
        <taxon>Streptophyta</taxon>
        <taxon>Embryophyta</taxon>
        <taxon>Tracheophyta</taxon>
        <taxon>Spermatophyta</taxon>
        <taxon>Magnoliopsida</taxon>
        <taxon>eudicotyledons</taxon>
        <taxon>Gunneridae</taxon>
        <taxon>Pentapetalae</taxon>
        <taxon>rosids</taxon>
        <taxon>fabids</taxon>
        <taxon>Oxalidales</taxon>
        <taxon>Cephalotaceae</taxon>
        <taxon>Cephalotus</taxon>
    </lineage>
</organism>
<evidence type="ECO:0000256" key="1">
    <source>
        <dbReference type="ARBA" id="ARBA00004123"/>
    </source>
</evidence>
<comment type="caution">
    <text evidence="13">The sequence shown here is derived from an EMBL/GenBank/DDBJ whole genome shotgun (WGS) entry which is preliminary data.</text>
</comment>
<gene>
    <name evidence="13" type="ORF">CFOL_v3_14875</name>
</gene>
<dbReference type="GO" id="GO:0010017">
    <property type="term" value="P:red or far-red light signaling pathway"/>
    <property type="evidence" value="ECO:0007669"/>
    <property type="project" value="UniProtKB-ARBA"/>
</dbReference>
<proteinExistence type="inferred from homology"/>
<dbReference type="AlphaFoldDB" id="A0A1Q3BTS5"/>
<feature type="region of interest" description="Disordered" evidence="10">
    <location>
        <begin position="690"/>
        <end position="715"/>
    </location>
</feature>
<keyword evidence="7 9" id="KW-0539">Nucleus</keyword>
<feature type="domain" description="CCT" evidence="12">
    <location>
        <begin position="719"/>
        <end position="761"/>
    </location>
</feature>
<dbReference type="GO" id="GO:0009736">
    <property type="term" value="P:cytokinin-activated signaling pathway"/>
    <property type="evidence" value="ECO:0007669"/>
    <property type="project" value="InterPro"/>
</dbReference>
<evidence type="ECO:0000256" key="8">
    <source>
        <dbReference type="PROSITE-ProRule" id="PRU00169"/>
    </source>
</evidence>
<feature type="compositionally biased region" description="Basic and acidic residues" evidence="10">
    <location>
        <begin position="228"/>
        <end position="237"/>
    </location>
</feature>